<feature type="chain" id="PRO_5012232946" description="Cathepsin B-like cysteine proteinase" evidence="10">
    <location>
        <begin position="16"/>
        <end position="347"/>
    </location>
</feature>
<dbReference type="Proteomes" id="UP000085678">
    <property type="component" value="Unplaced"/>
</dbReference>
<evidence type="ECO:0000256" key="2">
    <source>
        <dbReference type="ARBA" id="ARBA00022670"/>
    </source>
</evidence>
<keyword evidence="4" id="KW-0378">Hydrolase</keyword>
<dbReference type="STRING" id="7574.A0A1S3JJ47"/>
<keyword evidence="2" id="KW-0645">Protease</keyword>
<keyword evidence="3 10" id="KW-0732">Signal</keyword>
<accession>A0A1S3JJ47</accession>
<name>A0A1S3JJ47_LINAN</name>
<dbReference type="KEGG" id="lak:106173360"/>
<gene>
    <name evidence="13" type="primary">LOC106173360</name>
</gene>
<evidence type="ECO:0000256" key="7">
    <source>
        <dbReference type="ARBA" id="ARBA00023157"/>
    </source>
</evidence>
<evidence type="ECO:0000256" key="4">
    <source>
        <dbReference type="ARBA" id="ARBA00022801"/>
    </source>
</evidence>
<dbReference type="InterPro" id="IPR012599">
    <property type="entry name" value="Propeptide_C1A"/>
</dbReference>
<dbReference type="OrthoDB" id="640249at2759"/>
<dbReference type="GO" id="GO:0004197">
    <property type="term" value="F:cysteine-type endopeptidase activity"/>
    <property type="evidence" value="ECO:0007669"/>
    <property type="project" value="InterPro"/>
</dbReference>
<evidence type="ECO:0000313" key="13">
    <source>
        <dbReference type="RefSeq" id="XP_013409929.1"/>
    </source>
</evidence>
<dbReference type="FunFam" id="3.90.70.10:FF:000031">
    <property type="entry name" value="Cathepsin B"/>
    <property type="match status" value="1"/>
</dbReference>
<dbReference type="OMA" id="YFDEAGC"/>
<evidence type="ECO:0000256" key="3">
    <source>
        <dbReference type="ARBA" id="ARBA00022729"/>
    </source>
</evidence>
<dbReference type="PRINTS" id="PR00705">
    <property type="entry name" value="PAPAIN"/>
</dbReference>
<protein>
    <recommendedName>
        <fullName evidence="9">Cathepsin B-like cysteine proteinase</fullName>
    </recommendedName>
</protein>
<evidence type="ECO:0000256" key="6">
    <source>
        <dbReference type="ARBA" id="ARBA00023145"/>
    </source>
</evidence>
<dbReference type="InterPro" id="IPR025661">
    <property type="entry name" value="Pept_asp_AS"/>
</dbReference>
<dbReference type="PROSITE" id="PS00139">
    <property type="entry name" value="THIOL_PROTEASE_CYS"/>
    <property type="match status" value="1"/>
</dbReference>
<feature type="signal peptide" evidence="10">
    <location>
        <begin position="1"/>
        <end position="15"/>
    </location>
</feature>
<dbReference type="InterPro" id="IPR000169">
    <property type="entry name" value="Pept_cys_AS"/>
</dbReference>
<evidence type="ECO:0000256" key="9">
    <source>
        <dbReference type="ARBA" id="ARBA00073107"/>
    </source>
</evidence>
<evidence type="ECO:0000256" key="1">
    <source>
        <dbReference type="ARBA" id="ARBA00008455"/>
    </source>
</evidence>
<keyword evidence="6" id="KW-0865">Zymogen</keyword>
<dbReference type="SMART" id="SM00645">
    <property type="entry name" value="Pept_C1"/>
    <property type="match status" value="1"/>
</dbReference>
<evidence type="ECO:0000313" key="12">
    <source>
        <dbReference type="Proteomes" id="UP000085678"/>
    </source>
</evidence>
<keyword evidence="7" id="KW-1015">Disulfide bond</keyword>
<evidence type="ECO:0000256" key="5">
    <source>
        <dbReference type="ARBA" id="ARBA00022807"/>
    </source>
</evidence>
<dbReference type="Pfam" id="PF00112">
    <property type="entry name" value="Peptidase_C1"/>
    <property type="match status" value="1"/>
</dbReference>
<evidence type="ECO:0000259" key="11">
    <source>
        <dbReference type="SMART" id="SM00645"/>
    </source>
</evidence>
<feature type="domain" description="Peptidase C1A papain C-terminal" evidence="11">
    <location>
        <begin position="94"/>
        <end position="343"/>
    </location>
</feature>
<dbReference type="InParanoid" id="A0A1S3JJ47"/>
<dbReference type="GO" id="GO:0006508">
    <property type="term" value="P:proteolysis"/>
    <property type="evidence" value="ECO:0007669"/>
    <property type="project" value="UniProtKB-KW"/>
</dbReference>
<dbReference type="SUPFAM" id="SSF54001">
    <property type="entry name" value="Cysteine proteinases"/>
    <property type="match status" value="1"/>
</dbReference>
<sequence length="347" mass="37960">MKVLLVIALSALSHASVLKFEQQVPLHKPLSEELIHYVNHVAKATWKAGHNFVGRNMTEKDLKKLCGVLEDPMGKHRPTEIDPFEMYGMDANDIPEEFDSRTNWPNCPSLKEIRDQSACGSCWAFGAVEAMTDRICIASSGKQNVHISAEDLMTCCGFMCGNGCNGGFPGGAWSYWVRDGIVSGGQYGSHQGCRPYSLPSCEHHVNGSKPACKGDDPTPRCEKKCESGYSVSYKEDKNYGKSHYSVRSSEKSIQTEIMTNGPVEGAFTVYADFPSYKSGVYHHTSGSALGGHAIKVLGWGVESGTPYWLVANSWNPDWGDQGFFKIKRGTDECGIESGIVAGLPRVN</sequence>
<comment type="similarity">
    <text evidence="1">Belongs to the peptidase C1 family.</text>
</comment>
<dbReference type="InterPro" id="IPR025660">
    <property type="entry name" value="Pept_his_AS"/>
</dbReference>
<reference evidence="13" key="1">
    <citation type="submission" date="2025-08" db="UniProtKB">
        <authorList>
            <consortium name="RefSeq"/>
        </authorList>
    </citation>
    <scope>IDENTIFICATION</scope>
    <source>
        <tissue evidence="13">Gonads</tissue>
    </source>
</reference>
<dbReference type="Gene3D" id="3.90.70.10">
    <property type="entry name" value="Cysteine proteinases"/>
    <property type="match status" value="1"/>
</dbReference>
<dbReference type="PANTHER" id="PTHR12411">
    <property type="entry name" value="CYSTEINE PROTEASE FAMILY C1-RELATED"/>
    <property type="match status" value="1"/>
</dbReference>
<dbReference type="GeneID" id="106173360"/>
<dbReference type="FunCoup" id="A0A1S3JJ47">
    <property type="interactions" value="1064"/>
</dbReference>
<dbReference type="InterPro" id="IPR000668">
    <property type="entry name" value="Peptidase_C1A_C"/>
</dbReference>
<dbReference type="PROSITE" id="PS00639">
    <property type="entry name" value="THIOL_PROTEASE_HIS"/>
    <property type="match status" value="1"/>
</dbReference>
<dbReference type="PROSITE" id="PS00640">
    <property type="entry name" value="THIOL_PROTEASE_ASN"/>
    <property type="match status" value="1"/>
</dbReference>
<dbReference type="InterPro" id="IPR038765">
    <property type="entry name" value="Papain-like_cys_pep_sf"/>
</dbReference>
<organism evidence="12 13">
    <name type="scientific">Lingula anatina</name>
    <name type="common">Brachiopod</name>
    <name type="synonym">Lingula unguis</name>
    <dbReference type="NCBI Taxonomy" id="7574"/>
    <lineage>
        <taxon>Eukaryota</taxon>
        <taxon>Metazoa</taxon>
        <taxon>Spiralia</taxon>
        <taxon>Lophotrochozoa</taxon>
        <taxon>Brachiopoda</taxon>
        <taxon>Linguliformea</taxon>
        <taxon>Lingulata</taxon>
        <taxon>Lingulida</taxon>
        <taxon>Linguloidea</taxon>
        <taxon>Lingulidae</taxon>
        <taxon>Lingula</taxon>
    </lineage>
</organism>
<evidence type="ECO:0000256" key="8">
    <source>
        <dbReference type="ARBA" id="ARBA00055576"/>
    </source>
</evidence>
<dbReference type="InterPro" id="IPR013128">
    <property type="entry name" value="Peptidase_C1A"/>
</dbReference>
<dbReference type="RefSeq" id="XP_013409929.1">
    <property type="nucleotide sequence ID" value="XM_013554475.2"/>
</dbReference>
<comment type="function">
    <text evidence="8">Thiol protease. Has a role as a digestive enzyme.</text>
</comment>
<evidence type="ECO:0000256" key="10">
    <source>
        <dbReference type="SAM" id="SignalP"/>
    </source>
</evidence>
<dbReference type="CDD" id="cd02620">
    <property type="entry name" value="Peptidase_C1A_CathepsinB"/>
    <property type="match status" value="1"/>
</dbReference>
<keyword evidence="12" id="KW-1185">Reference proteome</keyword>
<keyword evidence="5" id="KW-0788">Thiol protease</keyword>
<proteinExistence type="inferred from homology"/>
<dbReference type="AlphaFoldDB" id="A0A1S3JJ47"/>
<dbReference type="Pfam" id="PF08127">
    <property type="entry name" value="Propeptide_C1"/>
    <property type="match status" value="1"/>
</dbReference>